<dbReference type="GO" id="GO:0016740">
    <property type="term" value="F:transferase activity"/>
    <property type="evidence" value="ECO:0007669"/>
    <property type="project" value="UniProtKB-KW"/>
</dbReference>
<dbReference type="GO" id="GO:0009252">
    <property type="term" value="P:peptidoglycan biosynthetic process"/>
    <property type="evidence" value="ECO:0007669"/>
    <property type="project" value="UniProtKB-UniPathway"/>
</dbReference>
<feature type="chain" id="PRO_5030655613" evidence="9">
    <location>
        <begin position="23"/>
        <end position="639"/>
    </location>
</feature>
<organism evidence="11 12">
    <name type="scientific">Candidatus Contendobacter odensis Run_B_J11</name>
    <dbReference type="NCBI Taxonomy" id="1400861"/>
    <lineage>
        <taxon>Bacteria</taxon>
        <taxon>Pseudomonadati</taxon>
        <taxon>Pseudomonadota</taxon>
        <taxon>Gammaproteobacteria</taxon>
        <taxon>Candidatus Competibacteraceae</taxon>
        <taxon>Candidatus Contendibacter</taxon>
    </lineage>
</organism>
<evidence type="ECO:0000256" key="5">
    <source>
        <dbReference type="ARBA" id="ARBA00022984"/>
    </source>
</evidence>
<keyword evidence="5 7" id="KW-0573">Peptidoglycan synthesis</keyword>
<reference evidence="11 12" key="1">
    <citation type="journal article" date="2014" name="ISME J.">
        <title>Candidatus Competibacter-lineage genomes retrieved from metagenomes reveal functional metabolic diversity.</title>
        <authorList>
            <person name="McIlroy S.J."/>
            <person name="Albertsen M."/>
            <person name="Andresen E.K."/>
            <person name="Saunders A.M."/>
            <person name="Kristiansen R."/>
            <person name="Stokholm-Bjerregaard M."/>
            <person name="Nielsen K.L."/>
            <person name="Nielsen P.H."/>
        </authorList>
    </citation>
    <scope>NUCLEOTIDE SEQUENCE [LARGE SCALE GENOMIC DNA]</scope>
    <source>
        <strain evidence="11 12">Run_B_J11</strain>
    </source>
</reference>
<keyword evidence="6 7" id="KW-0961">Cell wall biogenesis/degradation</keyword>
<feature type="domain" description="L,D-TPase catalytic" evidence="10">
    <location>
        <begin position="402"/>
        <end position="581"/>
    </location>
</feature>
<dbReference type="GO" id="GO:0004180">
    <property type="term" value="F:carboxypeptidase activity"/>
    <property type="evidence" value="ECO:0007669"/>
    <property type="project" value="UniProtKB-ARBA"/>
</dbReference>
<dbReference type="EMBL" id="CBTK010000295">
    <property type="protein sequence ID" value="CDH47252.1"/>
    <property type="molecule type" value="Genomic_DNA"/>
</dbReference>
<feature type="active site" description="Nucleophile" evidence="7">
    <location>
        <position position="553"/>
    </location>
</feature>
<evidence type="ECO:0000256" key="9">
    <source>
        <dbReference type="SAM" id="SignalP"/>
    </source>
</evidence>
<dbReference type="SUPFAM" id="SSF47090">
    <property type="entry name" value="PGBD-like"/>
    <property type="match status" value="1"/>
</dbReference>
<sequence length="639" mass="70187">MSKSILMPVWLCALLGACTLNAVPVVAQVAGGPTLPSQSTATHSPAKPAAPIIASLHDHPLPAATSQEPEAPAAAVEETEPAATGEAPPPVETVIAAPLLPPCPQSAGGIDNRIAVQICQRVRTEPPLTRLTVQGRVLRTLEPTIQFYVQRDYQAGWLNADGRPSPAVDALLKAIGEADQEGLHSADYYPAELRKRLKILQQDGSATGDSALAEFDLLLTDTYLTYGSHLLAGRFSPRKIDPEWAIKPRTRDLAVVLQEALGSNTVGESLRALKPQGKGYVRLREVLHHYREVAAKGGWPTVAAGPNLALGSQGQRVQDLRIRLQASSDLSGSASGKNASALFDKPVAEAVRRFQKRHGLVESGVVNTATLTALNVPVSERIRQVELNLERWRWLPDDFGARYILVNIPSFKMNVFEDGKAVIESNVVVGRQERQTPTFTANMAYLVLSPKWNVPQSIAVKDKLPQLKRSPYALARQNIRVFNRAGQEINPGTVNWQAVSANSFNYQLRQDAGPRNALGGIKFMFPNPYNVYLHDTPSRELFSRNQRTFSSGCIRISNPVELAEYLLKFDPKWTRDTIKTASTSGKQRVVNLQQAMPVYLLYWTAWVDENGLAHFRDDIYQRDKPMLRALYEGNGGNGV</sequence>
<dbReference type="InterPro" id="IPR036365">
    <property type="entry name" value="PGBD-like_sf"/>
</dbReference>
<dbReference type="InterPro" id="IPR045380">
    <property type="entry name" value="LD_TPept_scaffold_dom"/>
</dbReference>
<comment type="pathway">
    <text evidence="1 7">Cell wall biogenesis; peptidoglycan biosynthesis.</text>
</comment>
<dbReference type="RefSeq" id="WP_051498092.1">
    <property type="nucleotide sequence ID" value="NZ_CBTK010000295.1"/>
</dbReference>
<protein>
    <submittedName>
        <fullName evidence="11">ErfK/YbiS/YcfS/YnhG family protein</fullName>
    </submittedName>
</protein>
<dbReference type="Pfam" id="PF03734">
    <property type="entry name" value="YkuD"/>
    <property type="match status" value="1"/>
</dbReference>
<feature type="compositionally biased region" description="Low complexity" evidence="8">
    <location>
        <begin position="68"/>
        <end position="86"/>
    </location>
</feature>
<feature type="active site" description="Proton donor/acceptor" evidence="7">
    <location>
        <position position="534"/>
    </location>
</feature>
<evidence type="ECO:0000313" key="12">
    <source>
        <dbReference type="Proteomes" id="UP000019184"/>
    </source>
</evidence>
<keyword evidence="4 7" id="KW-0133">Cell shape</keyword>
<keyword evidence="12" id="KW-1185">Reference proteome</keyword>
<dbReference type="InterPro" id="IPR036366">
    <property type="entry name" value="PGBDSf"/>
</dbReference>
<evidence type="ECO:0000313" key="11">
    <source>
        <dbReference type="EMBL" id="CDH47252.1"/>
    </source>
</evidence>
<dbReference type="PANTHER" id="PTHR41533">
    <property type="entry name" value="L,D-TRANSPEPTIDASE HI_1667-RELATED"/>
    <property type="match status" value="1"/>
</dbReference>
<dbReference type="PROSITE" id="PS52029">
    <property type="entry name" value="LD_TPASE"/>
    <property type="match status" value="1"/>
</dbReference>
<evidence type="ECO:0000256" key="7">
    <source>
        <dbReference type="PROSITE-ProRule" id="PRU01373"/>
    </source>
</evidence>
<feature type="region of interest" description="Disordered" evidence="8">
    <location>
        <begin position="62"/>
        <end position="89"/>
    </location>
</feature>
<feature type="signal peptide" evidence="9">
    <location>
        <begin position="1"/>
        <end position="22"/>
    </location>
</feature>
<dbReference type="Pfam" id="PF20142">
    <property type="entry name" value="Scaffold"/>
    <property type="match status" value="1"/>
</dbReference>
<dbReference type="GO" id="GO:0008360">
    <property type="term" value="P:regulation of cell shape"/>
    <property type="evidence" value="ECO:0007669"/>
    <property type="project" value="UniProtKB-UniRule"/>
</dbReference>
<dbReference type="AlphaFoldDB" id="A0A7U7J657"/>
<evidence type="ECO:0000256" key="2">
    <source>
        <dbReference type="ARBA" id="ARBA00005992"/>
    </source>
</evidence>
<evidence type="ECO:0000256" key="6">
    <source>
        <dbReference type="ARBA" id="ARBA00023316"/>
    </source>
</evidence>
<dbReference type="Gene3D" id="2.40.440.10">
    <property type="entry name" value="L,D-transpeptidase catalytic domain-like"/>
    <property type="match status" value="1"/>
</dbReference>
<dbReference type="SUPFAM" id="SSF141523">
    <property type="entry name" value="L,D-transpeptidase catalytic domain-like"/>
    <property type="match status" value="1"/>
</dbReference>
<keyword evidence="3" id="KW-0808">Transferase</keyword>
<dbReference type="PANTHER" id="PTHR41533:SF2">
    <property type="entry name" value="BLR7131 PROTEIN"/>
    <property type="match status" value="1"/>
</dbReference>
<dbReference type="Proteomes" id="UP000019184">
    <property type="component" value="Unassembled WGS sequence"/>
</dbReference>
<keyword evidence="9" id="KW-0732">Signal</keyword>
<dbReference type="CDD" id="cd16913">
    <property type="entry name" value="YkuD_like"/>
    <property type="match status" value="1"/>
</dbReference>
<evidence type="ECO:0000259" key="10">
    <source>
        <dbReference type="PROSITE" id="PS52029"/>
    </source>
</evidence>
<gene>
    <name evidence="11" type="ORF">BN874_770102</name>
</gene>
<comment type="similarity">
    <text evidence="2">Belongs to the YkuD family.</text>
</comment>
<dbReference type="InterPro" id="IPR002477">
    <property type="entry name" value="Peptidoglycan-bd-like"/>
</dbReference>
<dbReference type="UniPathway" id="UPA00219"/>
<dbReference type="InterPro" id="IPR005490">
    <property type="entry name" value="LD_TPept_cat_dom"/>
</dbReference>
<evidence type="ECO:0000256" key="1">
    <source>
        <dbReference type="ARBA" id="ARBA00004752"/>
    </source>
</evidence>
<evidence type="ECO:0000256" key="3">
    <source>
        <dbReference type="ARBA" id="ARBA00022679"/>
    </source>
</evidence>
<accession>A0A7U7J657</accession>
<evidence type="ECO:0000256" key="8">
    <source>
        <dbReference type="SAM" id="MobiDB-lite"/>
    </source>
</evidence>
<proteinExistence type="inferred from homology"/>
<dbReference type="PROSITE" id="PS51257">
    <property type="entry name" value="PROKAR_LIPOPROTEIN"/>
    <property type="match status" value="1"/>
</dbReference>
<dbReference type="Pfam" id="PF01471">
    <property type="entry name" value="PG_binding_1"/>
    <property type="match status" value="1"/>
</dbReference>
<comment type="caution">
    <text evidence="11">The sequence shown here is derived from an EMBL/GenBank/DDBJ whole genome shotgun (WGS) entry which is preliminary data.</text>
</comment>
<dbReference type="InterPro" id="IPR038063">
    <property type="entry name" value="Transpep_catalytic_dom"/>
</dbReference>
<name>A0A7U7J657_9GAMM</name>
<dbReference type="InterPro" id="IPR052905">
    <property type="entry name" value="LD-transpeptidase_YkuD-like"/>
</dbReference>
<dbReference type="Gene3D" id="1.10.101.10">
    <property type="entry name" value="PGBD-like superfamily/PGBD"/>
    <property type="match status" value="1"/>
</dbReference>
<dbReference type="GO" id="GO:0071555">
    <property type="term" value="P:cell wall organization"/>
    <property type="evidence" value="ECO:0007669"/>
    <property type="project" value="UniProtKB-UniRule"/>
</dbReference>
<evidence type="ECO:0000256" key="4">
    <source>
        <dbReference type="ARBA" id="ARBA00022960"/>
    </source>
</evidence>